<proteinExistence type="predicted"/>
<name>A0AA37X0D7_9RHOB</name>
<sequence>MGRRAVDLSQADPKGLVRESYNIEGISYGECGQIFIDWVLSLPAVVDTPDYIRALIVHYALPNPNHPMSRVLTEALTAPTEPKRRGGRAARFADRP</sequence>
<accession>A0AA37X0D7</accession>
<reference evidence="2 3" key="1">
    <citation type="journal article" date="2014" name="Int. J. Syst. Evol. Microbiol.">
        <title>Complete genome sequence of Corynebacterium casei LMG S-19264T (=DSM 44701T), isolated from a smear-ripened cheese.</title>
        <authorList>
            <consortium name="US DOE Joint Genome Institute (JGI-PGF)"/>
            <person name="Walter F."/>
            <person name="Albersmeier A."/>
            <person name="Kalinowski J."/>
            <person name="Ruckert C."/>
        </authorList>
    </citation>
    <scope>NUCLEOTIDE SEQUENCE [LARGE SCALE GENOMIC DNA]</scope>
    <source>
        <strain evidence="2 3">NBRC 111766</strain>
    </source>
</reference>
<evidence type="ECO:0000256" key="1">
    <source>
        <dbReference type="SAM" id="MobiDB-lite"/>
    </source>
</evidence>
<evidence type="ECO:0000313" key="2">
    <source>
        <dbReference type="EMBL" id="GLS87828.1"/>
    </source>
</evidence>
<comment type="caution">
    <text evidence="2">The sequence shown here is derived from an EMBL/GenBank/DDBJ whole genome shotgun (WGS) entry which is preliminary data.</text>
</comment>
<evidence type="ECO:0000313" key="3">
    <source>
        <dbReference type="Proteomes" id="UP001157355"/>
    </source>
</evidence>
<dbReference type="EMBL" id="BSPP01000010">
    <property type="protein sequence ID" value="GLS87828.1"/>
    <property type="molecule type" value="Genomic_DNA"/>
</dbReference>
<protein>
    <submittedName>
        <fullName evidence="2">Uncharacterized protein</fullName>
    </submittedName>
</protein>
<organism evidence="2 3">
    <name type="scientific">Cypionkella aquatica</name>
    <dbReference type="NCBI Taxonomy" id="1756042"/>
    <lineage>
        <taxon>Bacteria</taxon>
        <taxon>Pseudomonadati</taxon>
        <taxon>Pseudomonadota</taxon>
        <taxon>Alphaproteobacteria</taxon>
        <taxon>Rhodobacterales</taxon>
        <taxon>Paracoccaceae</taxon>
        <taxon>Cypionkella</taxon>
    </lineage>
</organism>
<dbReference type="Proteomes" id="UP001157355">
    <property type="component" value="Unassembled WGS sequence"/>
</dbReference>
<dbReference type="AlphaFoldDB" id="A0AA37X0D7"/>
<gene>
    <name evidence="2" type="ORF">GCM10010873_28020</name>
</gene>
<keyword evidence="3" id="KW-1185">Reference proteome</keyword>
<feature type="region of interest" description="Disordered" evidence="1">
    <location>
        <begin position="75"/>
        <end position="96"/>
    </location>
</feature>